<protein>
    <submittedName>
        <fullName evidence="2">Uncharacterized protein</fullName>
    </submittedName>
</protein>
<sequence>MISAENMMRQQPLQSIETTGLHSINNDDTSSNLLEHAIIIYKRPHSTIPETPQKSTRKKRPLDLTPTGDEKDQCIQVQLPLKLERRAKKRRTESIRSDEDTQRARSMPGNIATGEEHISHGRPSPESPSRLLEVVVVTKLRPVPRGAPRTIERKGQYTIRKEVRIGDYKLPGPNPWPRASLPNSPDYQCRDGFNEKEASLGYPQPMAALKRTIMHKEAAREHGRPHLQRSPSLGVLNSV</sequence>
<dbReference type="Proteomes" id="UP000245910">
    <property type="component" value="Chromosome III"/>
</dbReference>
<feature type="region of interest" description="Disordered" evidence="1">
    <location>
        <begin position="44"/>
        <end position="71"/>
    </location>
</feature>
<keyword evidence="3" id="KW-1185">Reference proteome</keyword>
<dbReference type="AlphaFoldDB" id="A0A2L2TVD6"/>
<accession>A0A2L2TVD6</accession>
<evidence type="ECO:0000313" key="3">
    <source>
        <dbReference type="Proteomes" id="UP000245910"/>
    </source>
</evidence>
<feature type="compositionally biased region" description="Polar residues" evidence="1">
    <location>
        <begin position="229"/>
        <end position="239"/>
    </location>
</feature>
<feature type="compositionally biased region" description="Basic and acidic residues" evidence="1">
    <location>
        <begin position="92"/>
        <end position="103"/>
    </location>
</feature>
<feature type="region of interest" description="Disordered" evidence="1">
    <location>
        <begin position="1"/>
        <end position="28"/>
    </location>
</feature>
<evidence type="ECO:0000256" key="1">
    <source>
        <dbReference type="SAM" id="MobiDB-lite"/>
    </source>
</evidence>
<reference evidence="3" key="1">
    <citation type="submission" date="2014-10" db="EMBL/GenBank/DDBJ databases">
        <authorList>
            <person name="King R."/>
        </authorList>
    </citation>
    <scope>NUCLEOTIDE SEQUENCE [LARGE SCALE GENOMIC DNA]</scope>
    <source>
        <strain evidence="3">A3/5</strain>
    </source>
</reference>
<feature type="region of interest" description="Disordered" evidence="1">
    <location>
        <begin position="218"/>
        <end position="239"/>
    </location>
</feature>
<organism evidence="2 3">
    <name type="scientific">Fusarium venenatum</name>
    <dbReference type="NCBI Taxonomy" id="56646"/>
    <lineage>
        <taxon>Eukaryota</taxon>
        <taxon>Fungi</taxon>
        <taxon>Dikarya</taxon>
        <taxon>Ascomycota</taxon>
        <taxon>Pezizomycotina</taxon>
        <taxon>Sordariomycetes</taxon>
        <taxon>Hypocreomycetidae</taxon>
        <taxon>Hypocreales</taxon>
        <taxon>Nectriaceae</taxon>
        <taxon>Fusarium</taxon>
    </lineage>
</organism>
<proteinExistence type="predicted"/>
<name>A0A2L2TVD6_9HYPO</name>
<evidence type="ECO:0000313" key="2">
    <source>
        <dbReference type="EMBL" id="CEI69757.1"/>
    </source>
</evidence>
<dbReference type="EMBL" id="LN649231">
    <property type="protein sequence ID" value="CEI69757.1"/>
    <property type="molecule type" value="Genomic_DNA"/>
</dbReference>
<feature type="region of interest" description="Disordered" evidence="1">
    <location>
        <begin position="85"/>
        <end position="107"/>
    </location>
</feature>
<feature type="compositionally biased region" description="Polar residues" evidence="1">
    <location>
        <begin position="8"/>
        <end position="28"/>
    </location>
</feature>